<organism evidence="2">
    <name type="scientific">Desulfobacca acetoxidans</name>
    <dbReference type="NCBI Taxonomy" id="60893"/>
    <lineage>
        <taxon>Bacteria</taxon>
        <taxon>Pseudomonadati</taxon>
        <taxon>Thermodesulfobacteriota</taxon>
        <taxon>Desulfobaccia</taxon>
        <taxon>Desulfobaccales</taxon>
        <taxon>Desulfobaccaceae</taxon>
        <taxon>Desulfobacca</taxon>
    </lineage>
</organism>
<name>A0A7C3WQ51_9BACT</name>
<dbReference type="Gene3D" id="1.10.150.320">
    <property type="entry name" value="Photosystem II 12 kDa extrinsic protein"/>
    <property type="match status" value="1"/>
</dbReference>
<dbReference type="AlphaFoldDB" id="A0A7C3WQ51"/>
<dbReference type="PANTHER" id="PTHR21180:SF32">
    <property type="entry name" value="ENDONUCLEASE_EXONUCLEASE_PHOSPHATASE FAMILY DOMAIN-CONTAINING PROTEIN 1"/>
    <property type="match status" value="1"/>
</dbReference>
<dbReference type="InterPro" id="IPR003583">
    <property type="entry name" value="Hlx-hairpin-Hlx_DNA-bd_motif"/>
</dbReference>
<feature type="domain" description="Helix-hairpin-helix DNA-binding motif class 1" evidence="1">
    <location>
        <begin position="157"/>
        <end position="176"/>
    </location>
</feature>
<dbReference type="EMBL" id="DTHB01000004">
    <property type="protein sequence ID" value="HGB13635.1"/>
    <property type="molecule type" value="Genomic_DNA"/>
</dbReference>
<proteinExistence type="predicted"/>
<feature type="domain" description="Helix-hairpin-helix DNA-binding motif class 1" evidence="1">
    <location>
        <begin position="127"/>
        <end position="146"/>
    </location>
</feature>
<gene>
    <name evidence="2" type="ORF">ENV62_00105</name>
</gene>
<dbReference type="InterPro" id="IPR019554">
    <property type="entry name" value="Soluble_ligand-bd"/>
</dbReference>
<protein>
    <recommendedName>
        <fullName evidence="1">Helix-hairpin-helix DNA-binding motif class 1 domain-containing protein</fullName>
    </recommendedName>
</protein>
<dbReference type="SUPFAM" id="SSF47781">
    <property type="entry name" value="RuvA domain 2-like"/>
    <property type="match status" value="1"/>
</dbReference>
<evidence type="ECO:0000259" key="1">
    <source>
        <dbReference type="SMART" id="SM00278"/>
    </source>
</evidence>
<dbReference type="GO" id="GO:0015627">
    <property type="term" value="C:type II protein secretion system complex"/>
    <property type="evidence" value="ECO:0007669"/>
    <property type="project" value="TreeGrafter"/>
</dbReference>
<dbReference type="GO" id="GO:0003677">
    <property type="term" value="F:DNA binding"/>
    <property type="evidence" value="ECO:0007669"/>
    <property type="project" value="InterPro"/>
</dbReference>
<dbReference type="Pfam" id="PF10531">
    <property type="entry name" value="SLBB"/>
    <property type="match status" value="1"/>
</dbReference>
<dbReference type="GO" id="GO:0015628">
    <property type="term" value="P:protein secretion by the type II secretion system"/>
    <property type="evidence" value="ECO:0007669"/>
    <property type="project" value="TreeGrafter"/>
</dbReference>
<dbReference type="InterPro" id="IPR010994">
    <property type="entry name" value="RuvA_2-like"/>
</dbReference>
<evidence type="ECO:0000313" key="2">
    <source>
        <dbReference type="EMBL" id="HGB13635.1"/>
    </source>
</evidence>
<dbReference type="GO" id="GO:0006281">
    <property type="term" value="P:DNA repair"/>
    <property type="evidence" value="ECO:0007669"/>
    <property type="project" value="InterPro"/>
</dbReference>
<sequence length="181" mass="19314">MSLPCFSRSQIGVTLLLSLGIWFLYAWRANFWLSPSPAGVSRQNPVFIEVTGEVSRPGVYEFSEPPTLLAVLNQAGGPAPAGLGNPTLASGSRVEIDRTGRGQISRMAGAQLLTLGLPIDLNAATQADLEALPGIGPVLAGRIIAHRQSRGPFRRIEDLQQVPGIGPKNLEQIKPYLALNP</sequence>
<dbReference type="Pfam" id="PF12836">
    <property type="entry name" value="HHH_3"/>
    <property type="match status" value="1"/>
</dbReference>
<dbReference type="PANTHER" id="PTHR21180">
    <property type="entry name" value="ENDONUCLEASE/EXONUCLEASE/PHOSPHATASE FAMILY DOMAIN-CONTAINING PROTEIN 1"/>
    <property type="match status" value="1"/>
</dbReference>
<reference evidence="2" key="1">
    <citation type="journal article" date="2020" name="mSystems">
        <title>Genome- and Community-Level Interaction Insights into Carbon Utilization and Element Cycling Functions of Hydrothermarchaeota in Hydrothermal Sediment.</title>
        <authorList>
            <person name="Zhou Z."/>
            <person name="Liu Y."/>
            <person name="Xu W."/>
            <person name="Pan J."/>
            <person name="Luo Z.H."/>
            <person name="Li M."/>
        </authorList>
    </citation>
    <scope>NUCLEOTIDE SEQUENCE [LARGE SCALE GENOMIC DNA]</scope>
    <source>
        <strain evidence="2">SpSt-776</strain>
    </source>
</reference>
<accession>A0A7C3WQ51</accession>
<dbReference type="InterPro" id="IPR051675">
    <property type="entry name" value="Endo/Exo/Phosphatase_dom_1"/>
</dbReference>
<dbReference type="SMART" id="SM00278">
    <property type="entry name" value="HhH1"/>
    <property type="match status" value="2"/>
</dbReference>
<comment type="caution">
    <text evidence="2">The sequence shown here is derived from an EMBL/GenBank/DDBJ whole genome shotgun (WGS) entry which is preliminary data.</text>
</comment>